<dbReference type="Proteomes" id="UP000570010">
    <property type="component" value="Unassembled WGS sequence"/>
</dbReference>
<dbReference type="Proteomes" id="UP000472971">
    <property type="component" value="Unassembled WGS sequence"/>
</dbReference>
<evidence type="ECO:0000313" key="5">
    <source>
        <dbReference type="Proteomes" id="UP000570010"/>
    </source>
</evidence>
<dbReference type="RefSeq" id="WP_163242395.1">
    <property type="nucleotide sequence ID" value="NZ_CP082780.1"/>
</dbReference>
<accession>A0A6B3W271</accession>
<keyword evidence="4" id="KW-1185">Reference proteome</keyword>
<proteinExistence type="predicted"/>
<dbReference type="InterPro" id="IPR058193">
    <property type="entry name" value="VanY/YodJ_core_dom"/>
</dbReference>
<evidence type="ECO:0000313" key="4">
    <source>
        <dbReference type="Proteomes" id="UP000472971"/>
    </source>
</evidence>
<name>A0A6B3W271_9BACI</name>
<protein>
    <submittedName>
        <fullName evidence="3">M15 family metallopeptidase</fullName>
    </submittedName>
</protein>
<dbReference type="AlphaFoldDB" id="A0A6B3W271"/>
<reference evidence="2 5" key="2">
    <citation type="submission" date="2020-07" db="EMBL/GenBank/DDBJ databases">
        <authorList>
            <person name="Feng H."/>
        </authorList>
    </citation>
    <scope>NUCLEOTIDE SEQUENCE [LARGE SCALE GENOMIC DNA]</scope>
    <source>
        <strain evidence="2">S-12</strain>
        <strain evidence="5">s-12</strain>
    </source>
</reference>
<dbReference type="Pfam" id="PF02557">
    <property type="entry name" value="VanY"/>
    <property type="match status" value="1"/>
</dbReference>
<reference evidence="3 4" key="1">
    <citation type="submission" date="2020-02" db="EMBL/GenBank/DDBJ databases">
        <title>Bacillus aquiflavi sp. nov., isolated from yellow water of strong flavor Chinese baijiu in Yibin region of China.</title>
        <authorList>
            <person name="Xie J."/>
        </authorList>
    </citation>
    <scope>NUCLEOTIDE SEQUENCE [LARGE SCALE GENOMIC DNA]</scope>
    <source>
        <strain evidence="3 4">3H-10</strain>
    </source>
</reference>
<dbReference type="InterPro" id="IPR003709">
    <property type="entry name" value="VanY-like_core_dom"/>
</dbReference>
<dbReference type="PANTHER" id="PTHR34385">
    <property type="entry name" value="D-ALANYL-D-ALANINE CARBOXYPEPTIDASE"/>
    <property type="match status" value="1"/>
</dbReference>
<dbReference type="PANTHER" id="PTHR34385:SF1">
    <property type="entry name" value="PEPTIDOGLYCAN L-ALANYL-D-GLUTAMATE ENDOPEPTIDASE CWLK"/>
    <property type="match status" value="1"/>
</dbReference>
<organism evidence="3 4">
    <name type="scientific">Bacillus aquiflavi</name>
    <dbReference type="NCBI Taxonomy" id="2672567"/>
    <lineage>
        <taxon>Bacteria</taxon>
        <taxon>Bacillati</taxon>
        <taxon>Bacillota</taxon>
        <taxon>Bacilli</taxon>
        <taxon>Bacillales</taxon>
        <taxon>Bacillaceae</taxon>
        <taxon>Bacillus</taxon>
    </lineage>
</organism>
<feature type="domain" description="D-alanyl-D-alanine carboxypeptidase-like core" evidence="1">
    <location>
        <begin position="109"/>
        <end position="237"/>
    </location>
</feature>
<dbReference type="EMBL" id="JACEIO010000027">
    <property type="protein sequence ID" value="MBA4537749.1"/>
    <property type="molecule type" value="Genomic_DNA"/>
</dbReference>
<dbReference type="EMBL" id="JAAIWN010000025">
    <property type="protein sequence ID" value="NEY82006.1"/>
    <property type="molecule type" value="Genomic_DNA"/>
</dbReference>
<dbReference type="InterPro" id="IPR009045">
    <property type="entry name" value="Zn_M74/Hedgehog-like"/>
</dbReference>
<dbReference type="GO" id="GO:0008233">
    <property type="term" value="F:peptidase activity"/>
    <property type="evidence" value="ECO:0007669"/>
    <property type="project" value="InterPro"/>
</dbReference>
<comment type="caution">
    <text evidence="3">The sequence shown here is derived from an EMBL/GenBank/DDBJ whole genome shotgun (WGS) entry which is preliminary data.</text>
</comment>
<sequence>MKKILFLFLSVLIFLSGCSILEKIPFLNQNENEQTNYNETVGKEGNNITLEASFFNNIKSVNGKNVIQNPENILVLVNKQYSLPDGYTPSDLTRPNVSFSFGNKDIEKSYLRQKAAVALEKMFKQAKAEGIELFAVSGYRSYNRQVEILNAEIASVGEEKAVQAVAVPGQSEHQTGLAMDISSQSEGFRLTESFEGTKEGLWLAENAHRFGFILRYPKGKEAITGIQYEPWHFRYVGEEAATIIFEKGWTLEEFFNIVEKI</sequence>
<dbReference type="GO" id="GO:0006508">
    <property type="term" value="P:proteolysis"/>
    <property type="evidence" value="ECO:0007669"/>
    <property type="project" value="InterPro"/>
</dbReference>
<evidence type="ECO:0000313" key="3">
    <source>
        <dbReference type="EMBL" id="NEY82006.1"/>
    </source>
</evidence>
<dbReference type="PROSITE" id="PS51257">
    <property type="entry name" value="PROKAR_LIPOPROTEIN"/>
    <property type="match status" value="1"/>
</dbReference>
<dbReference type="Gene3D" id="3.30.1380.10">
    <property type="match status" value="1"/>
</dbReference>
<dbReference type="SUPFAM" id="SSF55166">
    <property type="entry name" value="Hedgehog/DD-peptidase"/>
    <property type="match status" value="1"/>
</dbReference>
<evidence type="ECO:0000313" key="2">
    <source>
        <dbReference type="EMBL" id="MBA4537749.1"/>
    </source>
</evidence>
<dbReference type="InterPro" id="IPR052179">
    <property type="entry name" value="DD-CPase-like"/>
</dbReference>
<evidence type="ECO:0000259" key="1">
    <source>
        <dbReference type="Pfam" id="PF02557"/>
    </source>
</evidence>
<dbReference type="CDD" id="cd14852">
    <property type="entry name" value="LD-carboxypeptidase"/>
    <property type="match status" value="1"/>
</dbReference>
<gene>
    <name evidence="3" type="ORF">G4D64_10960</name>
    <name evidence="2" type="ORF">H1Z61_11565</name>
</gene>